<proteinExistence type="predicted"/>
<feature type="region of interest" description="Disordered" evidence="1">
    <location>
        <begin position="1"/>
        <end position="25"/>
    </location>
</feature>
<dbReference type="EMBL" id="BARV01030076">
    <property type="protein sequence ID" value="GAI37210.1"/>
    <property type="molecule type" value="Genomic_DNA"/>
</dbReference>
<comment type="caution">
    <text evidence="2">The sequence shown here is derived from an EMBL/GenBank/DDBJ whole genome shotgun (WGS) entry which is preliminary data.</text>
</comment>
<gene>
    <name evidence="2" type="ORF">S06H3_47829</name>
</gene>
<sequence length="57" mass="6721">METATELGATSNHYGQWDSPEEVDEEEWEDRFKEKLTALERKVDQEMEKGNSYLVKL</sequence>
<dbReference type="AlphaFoldDB" id="X1PDT8"/>
<evidence type="ECO:0000313" key="2">
    <source>
        <dbReference type="EMBL" id="GAI37210.1"/>
    </source>
</evidence>
<name>X1PDT8_9ZZZZ</name>
<evidence type="ECO:0000256" key="1">
    <source>
        <dbReference type="SAM" id="MobiDB-lite"/>
    </source>
</evidence>
<protein>
    <submittedName>
        <fullName evidence="2">Uncharacterized protein</fullName>
    </submittedName>
</protein>
<feature type="non-terminal residue" evidence="2">
    <location>
        <position position="57"/>
    </location>
</feature>
<organism evidence="2">
    <name type="scientific">marine sediment metagenome</name>
    <dbReference type="NCBI Taxonomy" id="412755"/>
    <lineage>
        <taxon>unclassified sequences</taxon>
        <taxon>metagenomes</taxon>
        <taxon>ecological metagenomes</taxon>
    </lineage>
</organism>
<reference evidence="2" key="1">
    <citation type="journal article" date="2014" name="Front. Microbiol.">
        <title>High frequency of phylogenetically diverse reductive dehalogenase-homologous genes in deep subseafloor sedimentary metagenomes.</title>
        <authorList>
            <person name="Kawai M."/>
            <person name="Futagami T."/>
            <person name="Toyoda A."/>
            <person name="Takaki Y."/>
            <person name="Nishi S."/>
            <person name="Hori S."/>
            <person name="Arai W."/>
            <person name="Tsubouchi T."/>
            <person name="Morono Y."/>
            <person name="Uchiyama I."/>
            <person name="Ito T."/>
            <person name="Fujiyama A."/>
            <person name="Inagaki F."/>
            <person name="Takami H."/>
        </authorList>
    </citation>
    <scope>NUCLEOTIDE SEQUENCE</scope>
    <source>
        <strain evidence="2">Expedition CK06-06</strain>
    </source>
</reference>
<accession>X1PDT8</accession>